<protein>
    <submittedName>
        <fullName evidence="1">TIGR03643 family protein</fullName>
    </submittedName>
</protein>
<evidence type="ECO:0000313" key="2">
    <source>
        <dbReference type="Proteomes" id="UP000251341"/>
    </source>
</evidence>
<dbReference type="Pfam" id="PF10985">
    <property type="entry name" value="DUF2805"/>
    <property type="match status" value="1"/>
</dbReference>
<dbReference type="EMBL" id="NESP01000001">
    <property type="protein sequence ID" value="PUE58313.1"/>
    <property type="molecule type" value="Genomic_DNA"/>
</dbReference>
<dbReference type="InterPro" id="IPR019882">
    <property type="entry name" value="CHP03643"/>
</dbReference>
<reference evidence="1 2" key="1">
    <citation type="submission" date="2017-04" db="EMBL/GenBank/DDBJ databases">
        <title>Unexpected and diverse lifestyles within the genus Limnohabitans.</title>
        <authorList>
            <person name="Kasalicky V."/>
            <person name="Mehrshad M."/>
            <person name="Andrei S.-A."/>
            <person name="Salcher M."/>
            <person name="Kratochvilova H."/>
            <person name="Simek K."/>
            <person name="Ghai R."/>
        </authorList>
    </citation>
    <scope>NUCLEOTIDE SEQUENCE [LARGE SCALE GENOMIC DNA]</scope>
    <source>
        <strain evidence="1 2">MWH-C5</strain>
    </source>
</reference>
<organism evidence="1 2">
    <name type="scientific">Limnohabitans curvus</name>
    <dbReference type="NCBI Taxonomy" id="323423"/>
    <lineage>
        <taxon>Bacteria</taxon>
        <taxon>Pseudomonadati</taxon>
        <taxon>Pseudomonadota</taxon>
        <taxon>Betaproteobacteria</taxon>
        <taxon>Burkholderiales</taxon>
        <taxon>Comamonadaceae</taxon>
        <taxon>Limnohabitans</taxon>
    </lineage>
</organism>
<comment type="caution">
    <text evidence="1">The sequence shown here is derived from an EMBL/GenBank/DDBJ whole genome shotgun (WGS) entry which is preliminary data.</text>
</comment>
<dbReference type="AlphaFoldDB" id="A0A315EK97"/>
<name>A0A315EK97_9BURK</name>
<evidence type="ECO:0000313" key="1">
    <source>
        <dbReference type="EMBL" id="PUE58313.1"/>
    </source>
</evidence>
<keyword evidence="2" id="KW-1185">Reference proteome</keyword>
<dbReference type="NCBIfam" id="TIGR03643">
    <property type="entry name" value="TIGR03643 family protein"/>
    <property type="match status" value="1"/>
</dbReference>
<sequence>MQLSSSQRLASLSSGDVSAVIQMAWEDRTSFETIFERVGLTEPEVIRLMRAELNPSAFRLWRMRVRGRTTKHRALRSPEMKFDDHAIADHRRANC</sequence>
<accession>A0A315EK97</accession>
<dbReference type="Proteomes" id="UP000251341">
    <property type="component" value="Unassembled WGS sequence"/>
</dbReference>
<dbReference type="RefSeq" id="WP_108401463.1">
    <property type="nucleotide sequence ID" value="NZ_NESP01000001.1"/>
</dbReference>
<proteinExistence type="predicted"/>
<gene>
    <name evidence="1" type="ORF">B9Z44_01065</name>
</gene>